<dbReference type="InterPro" id="IPR006530">
    <property type="entry name" value="YD"/>
</dbReference>
<feature type="compositionally biased region" description="Polar residues" evidence="2">
    <location>
        <begin position="2067"/>
        <end position="2078"/>
    </location>
</feature>
<sequence length="2991" mass="320876">MALALSPLVHVVVMVALVAGLLATVPPAPPTQTADGVDEQPWPVGASSVAPEQSMGSADNLSHQATSDLVAPPVSVPDVPGAVAVSGPVFEEIAPQEVVVPEQSATLVDDEAVAPTGFVAGQSVEIISRRTETSTEFANPDGSTTLRMFEAQAFIEDDEGMLAPVDTDLIQSADGRWRPINAAEVSFAEAADDAIVMEFVVGEGLSVAYGMADAAAVVGIADGQEIMYGDVLPFTDLRYTAASWGAKEELVIHDAQAPSSWVFPLQLTGLSARVDSGSGAVEFIDASGTVQATMPPGFAEDANVDPYSGDGALSYDLAYEVVEYAGGQALRVSMDEGWLKDPRRVFPVTVDPQIEDGRAYGDTYVMKPYTNNYSGEGELKVGYVDGLTAAGLVKFNDTFDRLKNKYIQGATLNLYNTHSYSCNARSVKIHRITSSWAANSSMSWPGPKYESTALASKSFAHGYSSSCGRKWATFPINSERFTKWVHGQQSMYGFRIEASHSDKYGWKKFASNQTTIPSAQPFLDVVYADQAATYTIPTGKFDTPVTATQSGKLRVRVTNWGSATWQPGTGYSLRHAIYRADGTRVGYGTPVFATSKIGPHQTGDIVIGVDPLPAGSYRIEFSMAYSSGKWFSESPYNVPSARVSFKVSNLAPYITGNAPANGAQVNTLRPTLYVNWADPDTGVNSAEYSYKVCKGTPDEPSECQESGWQTIPSWQLPDGMLTWGETAFWYAQVSDGDNQSEITPPIFFTTMPIQPAVTSHLAGTSDAGTVPGLNPQVGNYTTTITDASVAAIGPALAAVRTYNSQDLRTNGAFGAGWSTPWDQKLEFDGDGSGSVLATLSTGRQVRFGHNTDRSYQSPLGSAMQLVADGTEYVLRDASGMTRRFDSSGALTVIVDPHGNSQIFEHIDGKLSTVTDDVSGRSLHLSWAGNHIATVATDSATTEGVRHEWTYSYDGDVLTSVCSPLAPDACTTYGYDQTSHYRSVIEDDNPVVYYTFDETDGTTATNVMASDDGDGDGLYHNVQFGEAGALPGSSSTSIDFSNSGSSAVTAPDDVFDGALDMAIELWFKAEPGQTGVLFHQQNAPHGDATNHYTPLLYVGTDGKLRSGFWMLEAKPNNRQHFISSSRVDNGQWHHVVLTSALAQQWLYLNGQLVGTESGRTLDYEDRTTFLIGTGYRSGGWPSTPAGSGYFDFTGKIDEVALYKKTLDPRQVAAHYQAGSSASVRLADVTAPGEHLLADVTYDGYTGRVTDVTDKNGATWQLSAPQVAEDVRTVHLSADYGKTETYKYDIAHSGRPISRTDATGTVSWEYNTAGFRSKTIDELGRETAFATDEYGNVLAVTTCRTETDCHTRYAGYFTSDNPLDPRNGQPLWSADARSSSETDETFRTTFTINAAGQRLSTTYPAIGTVPPAVETVTYSTGTEAAVNGGTIPAGLIVEEIGARGQATTHRYSSTGDLVESTDPIGATTRYTYDNLGRITAVSVGTGQAADFAAEDTTNFSYNPIGQVTQTIGQPVTNPITDITHTLVQTNQYDSRGLMVSTTLSDLTGDDQSRITLFTYDSAGRPITQATPDGVTTIQEWDTAGNVITQTTPTGLQLELSYDERGRLQTTTAVGQDVDPLDPLADRLTVESRAYLDNDLLASTTDAAGRTTEFDYYLDGLVHTTTVKAPDGTDQTVIETFDYDPAGNTTTYTGPDAITITYEYNERGWVSDETHAPGFDARAYMYVRDEDGNVIANWIAERGTWVREEKFTFDLAGNPLTQQHLYFKSCAGQLRCIGYDTSATYSERGELRSTTDSLGATETYEYDALARSSSITGVARDVWENGVLTEAVTPTSVNGYNTFGELTHEQDPFGAVTVTEYDQMGRPISVTLPEYHAPTGETITATTSVEYTADGQPQHVTDALGNTTSYTYDLYGRQTSVIGPDPDGDGSKSRPVWRYLYDRVGQEIQATDPTGAQVFATYDHLGRMITYTTTERVNGELAYFTTATEYDSGGRPSTVTTPGGRTTSYTYDVRGRKISETDPLGQTTTWVYKAPGSNTAVTTVSQRSPVDEEGAARSAITSYDAEGRPVSTTEAYSSADGTSDLRRCQQQSYDMNGNITGRTRWTEYCSSRPETTYEHNAAGQTVAITSTTGDGDPITVHLGYDRAGNQTRLVDGNGNVTEYTYNTWGLQESTIEPVTLAHPAGTDRTWTTVYDAVGNPVEQWLPGGVTRQATFDANGQLTGETGAGAEALTASKELGYDQNGRLASISGPAGDTMFTYNDRGLLTATTGANTASFSYDADGLLHTRTDAAGTTTFTYDAAGRIATISEPLTGQTHQYTWRQDGLLESIAYGQTTRSFEYDGFRRVAEDQVSYAGIPVASLQYEHDFNDQLTSKTITGLIDEGTYTYTYDDIGRLTSWTSPDGTTAYGWDAASNRITVTTEVGTESETTRTTSFDQRNRAISTTGANQSVEEYTYTARGTLANQTGPDGFQQYTFDAFERLTSIQTGQSTVVNEYDALDRLATRNGIAFEYANTSNLPVATPTSGTGTAVFARDPSGQVIATSEAGSAAVIWNDRHGDTIAVVNPVTGTIIGNTAYDPYGTATSTGQTTTIGFQGGYTDPDTGQVNAHARWYDPATSAFSSRDTWKLSPDPVAQTNRYTYGNGSPLNNVDTNGHAIAAVVGGALLAGPVGWVAVGVVAVIAVGGVIVYGEQNGWAWESSSSSGIRTGSKTRIGVKGRPFRPGSNPGSKPGGKPGGKPGSNGGNGGYGSPGGSGAPWMPAPPPPPPIDWNAHQTRPTGTAQQEADSQPDSIDLLNGALLGNDPAILDELEEAGIITVDPEGNVTGINWRDVRDHCKSNYFYGDAPGGKATGAAAYLCMYDLKDQGPGSKADDSIEPWGWPASGNIKLRGNQWLFARCHLIGHQLGGTGKDVKNLVTCFQYPTNDPNMKALEDDVRWQVEQGGEDILYISIPQYNGDGGTLSGIRVIAIGHMGYYQDQCFENKFPDGKVVHGGPC</sequence>
<dbReference type="RefSeq" id="WP_170183141.1">
    <property type="nucleotide sequence ID" value="NZ_JBHTGS010000001.1"/>
</dbReference>
<dbReference type="Pfam" id="PF13385">
    <property type="entry name" value="Laminin_G_3"/>
    <property type="match status" value="1"/>
</dbReference>
<dbReference type="InterPro" id="IPR050708">
    <property type="entry name" value="T6SS_VgrG/RHS"/>
</dbReference>
<accession>A0A543AS06</accession>
<dbReference type="Pfam" id="PF20148">
    <property type="entry name" value="DUF6531"/>
    <property type="match status" value="1"/>
</dbReference>
<keyword evidence="5" id="KW-1185">Reference proteome</keyword>
<dbReference type="InParanoid" id="A0A543AS06"/>
<dbReference type="Gene3D" id="2.180.10.10">
    <property type="entry name" value="RHS repeat-associated core"/>
    <property type="match status" value="5"/>
</dbReference>
<feature type="domain" description="Laminin G" evidence="3">
    <location>
        <begin position="1036"/>
        <end position="1222"/>
    </location>
</feature>
<dbReference type="InterPro" id="IPR056823">
    <property type="entry name" value="TEN-like_YD-shell"/>
</dbReference>
<dbReference type="Pfam" id="PF25023">
    <property type="entry name" value="TEN_YD-shell"/>
    <property type="match status" value="1"/>
</dbReference>
<dbReference type="InterPro" id="IPR001791">
    <property type="entry name" value="Laminin_G"/>
</dbReference>
<dbReference type="Pfam" id="PF05593">
    <property type="entry name" value="RHS_repeat"/>
    <property type="match status" value="5"/>
</dbReference>
<dbReference type="PROSITE" id="PS50025">
    <property type="entry name" value="LAM_G_DOMAIN"/>
    <property type="match status" value="1"/>
</dbReference>
<feature type="compositionally biased region" description="Pro residues" evidence="2">
    <location>
        <begin position="2755"/>
        <end position="2764"/>
    </location>
</feature>
<evidence type="ECO:0000313" key="4">
    <source>
        <dbReference type="EMBL" id="TQL75370.1"/>
    </source>
</evidence>
<dbReference type="NCBIfam" id="TIGR03696">
    <property type="entry name" value="Rhs_assc_core"/>
    <property type="match status" value="1"/>
</dbReference>
<dbReference type="InterPro" id="IPR044927">
    <property type="entry name" value="Endonuclea_NS_2"/>
</dbReference>
<gene>
    <name evidence="4" type="ORF">FB566_0871</name>
</gene>
<dbReference type="InterPro" id="IPR022385">
    <property type="entry name" value="Rhs_assc_core"/>
</dbReference>
<feature type="region of interest" description="Disordered" evidence="2">
    <location>
        <begin position="2694"/>
        <end position="2784"/>
    </location>
</feature>
<reference evidence="4 5" key="1">
    <citation type="submission" date="2019-06" db="EMBL/GenBank/DDBJ databases">
        <title>Sequencing the genomes of 1000 actinobacteria strains.</title>
        <authorList>
            <person name="Klenk H.-P."/>
        </authorList>
    </citation>
    <scope>NUCLEOTIDE SEQUENCE [LARGE SCALE GENOMIC DNA]</scope>
    <source>
        <strain evidence="4 5">DSM 45928</strain>
    </source>
</reference>
<dbReference type="SUPFAM" id="SSF49899">
    <property type="entry name" value="Concanavalin A-like lectins/glucanases"/>
    <property type="match status" value="1"/>
</dbReference>
<dbReference type="Gene3D" id="3.40.570.10">
    <property type="entry name" value="Extracellular Endonuclease, subunit A"/>
    <property type="match status" value="1"/>
</dbReference>
<name>A0A543AS06_9ACTN</name>
<feature type="region of interest" description="Disordered" evidence="2">
    <location>
        <begin position="31"/>
        <end position="63"/>
    </location>
</feature>
<dbReference type="PANTHER" id="PTHR32305:SF15">
    <property type="entry name" value="PROTEIN RHSA-RELATED"/>
    <property type="match status" value="1"/>
</dbReference>
<dbReference type="Gene3D" id="2.60.120.200">
    <property type="match status" value="1"/>
</dbReference>
<dbReference type="Proteomes" id="UP000317043">
    <property type="component" value="Unassembled WGS sequence"/>
</dbReference>
<proteinExistence type="predicted"/>
<feature type="compositionally biased region" description="Gly residues" evidence="2">
    <location>
        <begin position="2726"/>
        <end position="2751"/>
    </location>
</feature>
<evidence type="ECO:0000313" key="5">
    <source>
        <dbReference type="Proteomes" id="UP000317043"/>
    </source>
</evidence>
<organism evidence="4 5">
    <name type="scientific">Stackebrandtia endophytica</name>
    <dbReference type="NCBI Taxonomy" id="1496996"/>
    <lineage>
        <taxon>Bacteria</taxon>
        <taxon>Bacillati</taxon>
        <taxon>Actinomycetota</taxon>
        <taxon>Actinomycetes</taxon>
        <taxon>Glycomycetales</taxon>
        <taxon>Glycomycetaceae</taxon>
        <taxon>Stackebrandtia</taxon>
    </lineage>
</organism>
<dbReference type="Pfam" id="PF13930">
    <property type="entry name" value="Endonuclea_NS_2"/>
    <property type="match status" value="1"/>
</dbReference>
<dbReference type="EMBL" id="VFOW01000001">
    <property type="protein sequence ID" value="TQL75370.1"/>
    <property type="molecule type" value="Genomic_DNA"/>
</dbReference>
<keyword evidence="1" id="KW-0677">Repeat</keyword>
<evidence type="ECO:0000256" key="2">
    <source>
        <dbReference type="SAM" id="MobiDB-lite"/>
    </source>
</evidence>
<dbReference type="InterPro" id="IPR013320">
    <property type="entry name" value="ConA-like_dom_sf"/>
</dbReference>
<evidence type="ECO:0000256" key="1">
    <source>
        <dbReference type="ARBA" id="ARBA00022737"/>
    </source>
</evidence>
<feature type="region of interest" description="Disordered" evidence="2">
    <location>
        <begin position="2044"/>
        <end position="2080"/>
    </location>
</feature>
<dbReference type="InterPro" id="IPR045351">
    <property type="entry name" value="DUF6531"/>
</dbReference>
<dbReference type="PANTHER" id="PTHR32305">
    <property type="match status" value="1"/>
</dbReference>
<dbReference type="InterPro" id="IPR044929">
    <property type="entry name" value="DNA/RNA_non-sp_Endonuclease_sf"/>
</dbReference>
<comment type="caution">
    <text evidence="4">The sequence shown here is derived from an EMBL/GenBank/DDBJ whole genome shotgun (WGS) entry which is preliminary data.</text>
</comment>
<dbReference type="NCBIfam" id="TIGR01643">
    <property type="entry name" value="YD_repeat_2x"/>
    <property type="match status" value="8"/>
</dbReference>
<feature type="compositionally biased region" description="Polar residues" evidence="2">
    <location>
        <begin position="50"/>
        <end position="63"/>
    </location>
</feature>
<dbReference type="InterPro" id="IPR031325">
    <property type="entry name" value="RHS_repeat"/>
</dbReference>
<protein>
    <submittedName>
        <fullName evidence="4">RHS repeat-associated protein</fullName>
    </submittedName>
</protein>
<evidence type="ECO:0000259" key="3">
    <source>
        <dbReference type="PROSITE" id="PS50025"/>
    </source>
</evidence>
<feature type="compositionally biased region" description="Polar residues" evidence="2">
    <location>
        <begin position="2768"/>
        <end position="2784"/>
    </location>
</feature>